<protein>
    <submittedName>
        <fullName evidence="2">TBC1 domain family member 19</fullName>
    </submittedName>
</protein>
<dbReference type="InterPro" id="IPR035969">
    <property type="entry name" value="Rab-GAP_TBC_sf"/>
</dbReference>
<evidence type="ECO:0000256" key="1">
    <source>
        <dbReference type="SAM" id="SignalP"/>
    </source>
</evidence>
<dbReference type="SUPFAM" id="SSF47923">
    <property type="entry name" value="Ypt/Rab-GAP domain of gyp1p"/>
    <property type="match status" value="1"/>
</dbReference>
<gene>
    <name evidence="2" type="ORF">Anas_11433</name>
</gene>
<name>A0A5N5SVB8_9CRUS</name>
<sequence>MYYMFVSLFVLNVISSIPDLSEIRPVYAAKDFLEVLSSLRNPNYDENIEETLWGVIKLPLKTRDIRGLVEYYGEIAACLKHIGLDDAVPGEYKPTLSLSSERLLLGRKVLERNHGPMSKELCKQGCPPSLRSGIWHQILGLEIGDKEKEYFENLKNLVFEHDLLVDRLIKKDIQLTCSNDDHYFVFEDVLHQVLLCFFRDTEILRRFENSSGSPSLAVCRGSPLHPETLVAFPPCGIIPFHGFTMYEGII</sequence>
<keyword evidence="1" id="KW-0732">Signal</keyword>
<accession>A0A5N5SVB8</accession>
<proteinExistence type="predicted"/>
<feature type="signal peptide" evidence="1">
    <location>
        <begin position="1"/>
        <end position="16"/>
    </location>
</feature>
<dbReference type="Proteomes" id="UP000326759">
    <property type="component" value="Unassembled WGS sequence"/>
</dbReference>
<dbReference type="OrthoDB" id="10249775at2759"/>
<evidence type="ECO:0000313" key="2">
    <source>
        <dbReference type="EMBL" id="KAB7498166.1"/>
    </source>
</evidence>
<dbReference type="PANTHER" id="PTHR16110:SF1">
    <property type="entry name" value="TBC1 DOMAIN FAMILY MEMBER 19"/>
    <property type="match status" value="1"/>
</dbReference>
<keyword evidence="3" id="KW-1185">Reference proteome</keyword>
<reference evidence="2 3" key="1">
    <citation type="journal article" date="2019" name="PLoS Biol.">
        <title>Sex chromosomes control vertical transmission of feminizing Wolbachia symbionts in an isopod.</title>
        <authorList>
            <person name="Becking T."/>
            <person name="Chebbi M.A."/>
            <person name="Giraud I."/>
            <person name="Moumen B."/>
            <person name="Laverre T."/>
            <person name="Caubet Y."/>
            <person name="Peccoud J."/>
            <person name="Gilbert C."/>
            <person name="Cordaux R."/>
        </authorList>
    </citation>
    <scope>NUCLEOTIDE SEQUENCE [LARGE SCALE GENOMIC DNA]</scope>
    <source>
        <strain evidence="2">ANa2</strain>
        <tissue evidence="2">Whole body excluding digestive tract and cuticle</tissue>
    </source>
</reference>
<dbReference type="EMBL" id="SEYY01019517">
    <property type="protein sequence ID" value="KAB7498166.1"/>
    <property type="molecule type" value="Genomic_DNA"/>
</dbReference>
<dbReference type="AlphaFoldDB" id="A0A5N5SVB8"/>
<comment type="caution">
    <text evidence="2">The sequence shown here is derived from an EMBL/GenBank/DDBJ whole genome shotgun (WGS) entry which is preliminary data.</text>
</comment>
<dbReference type="PANTHER" id="PTHR16110">
    <property type="entry name" value="TBC1 DOMAIN FAMILY MEMBER 19"/>
    <property type="match status" value="1"/>
</dbReference>
<feature type="chain" id="PRO_5024432542" evidence="1">
    <location>
        <begin position="17"/>
        <end position="250"/>
    </location>
</feature>
<evidence type="ECO:0000313" key="3">
    <source>
        <dbReference type="Proteomes" id="UP000326759"/>
    </source>
</evidence>
<organism evidence="2 3">
    <name type="scientific">Armadillidium nasatum</name>
    <dbReference type="NCBI Taxonomy" id="96803"/>
    <lineage>
        <taxon>Eukaryota</taxon>
        <taxon>Metazoa</taxon>
        <taxon>Ecdysozoa</taxon>
        <taxon>Arthropoda</taxon>
        <taxon>Crustacea</taxon>
        <taxon>Multicrustacea</taxon>
        <taxon>Malacostraca</taxon>
        <taxon>Eumalacostraca</taxon>
        <taxon>Peracarida</taxon>
        <taxon>Isopoda</taxon>
        <taxon>Oniscidea</taxon>
        <taxon>Crinocheta</taxon>
        <taxon>Armadillidiidae</taxon>
        <taxon>Armadillidium</taxon>
    </lineage>
</organism>
<dbReference type="InterPro" id="IPR042507">
    <property type="entry name" value="TBC1D19"/>
</dbReference>